<evidence type="ECO:0000259" key="5">
    <source>
        <dbReference type="Pfam" id="PF00089"/>
    </source>
</evidence>
<dbReference type="InterPro" id="IPR018114">
    <property type="entry name" value="TRYPSIN_HIS"/>
</dbReference>
<feature type="region of interest" description="Disordered" evidence="4">
    <location>
        <begin position="253"/>
        <end position="287"/>
    </location>
</feature>
<name>A0ABD3MK89_9STRA</name>
<reference evidence="6 7" key="1">
    <citation type="submission" date="2024-10" db="EMBL/GenBank/DDBJ databases">
        <title>Updated reference genomes for cyclostephanoid diatoms.</title>
        <authorList>
            <person name="Roberts W.R."/>
            <person name="Alverson A.J."/>
        </authorList>
    </citation>
    <scope>NUCLEOTIDE SEQUENCE [LARGE SCALE GENOMIC DNA]</scope>
    <source>
        <strain evidence="6 7">AJA232-27</strain>
    </source>
</reference>
<proteinExistence type="inferred from homology"/>
<organism evidence="6 7">
    <name type="scientific">Discostella pseudostelligera</name>
    <dbReference type="NCBI Taxonomy" id="259834"/>
    <lineage>
        <taxon>Eukaryota</taxon>
        <taxon>Sar</taxon>
        <taxon>Stramenopiles</taxon>
        <taxon>Ochrophyta</taxon>
        <taxon>Bacillariophyta</taxon>
        <taxon>Coscinodiscophyceae</taxon>
        <taxon>Thalassiosirophycidae</taxon>
        <taxon>Stephanodiscales</taxon>
        <taxon>Stephanodiscaceae</taxon>
        <taxon>Discostella</taxon>
    </lineage>
</organism>
<dbReference type="Gene3D" id="2.40.10.10">
    <property type="entry name" value="Trypsin-like serine proteases"/>
    <property type="match status" value="2"/>
</dbReference>
<keyword evidence="7" id="KW-1185">Reference proteome</keyword>
<accession>A0ABD3MK89</accession>
<dbReference type="PANTHER" id="PTHR15462">
    <property type="entry name" value="SERINE PROTEASE"/>
    <property type="match status" value="1"/>
</dbReference>
<dbReference type="Pfam" id="PF00089">
    <property type="entry name" value="Trypsin"/>
    <property type="match status" value="1"/>
</dbReference>
<comment type="caution">
    <text evidence="6">The sequence shown here is derived from an EMBL/GenBank/DDBJ whole genome shotgun (WGS) entry which is preliminary data.</text>
</comment>
<dbReference type="InterPro" id="IPR001254">
    <property type="entry name" value="Trypsin_dom"/>
</dbReference>
<keyword evidence="2" id="KW-0732">Signal</keyword>
<sequence>MKTHHLLKVPLLASALNNYAPVYAQGGEDGVAETICGPTDDRVLSFDVRQGRLQPIGCTAWLISENVFLTAGHCAAGQDSRVHFTSGAEDAPLEDQYAVDLPSYKSVLVPAEEGLIDWAAGRLRRNPLTGKWPGAAQTQKCGAQGCGWYSLGPVPSQVSENDITIIGYGEIEGRVFPQTIHTGPLVNINKYELHYRTDSTGGNSGGPVLHFQTGNAIGIHSSGGCTETGGRNVGTRIDAPGLMEYISVLINTSSPTGKPTISKPPTTAKPTSKRLTRGPTDKPTPTM</sequence>
<dbReference type="PROSITE" id="PS00134">
    <property type="entry name" value="TRYPSIN_HIS"/>
    <property type="match status" value="1"/>
</dbReference>
<feature type="compositionally biased region" description="Polar residues" evidence="4">
    <location>
        <begin position="253"/>
        <end position="270"/>
    </location>
</feature>
<evidence type="ECO:0000313" key="6">
    <source>
        <dbReference type="EMBL" id="KAL3763241.1"/>
    </source>
</evidence>
<keyword evidence="3" id="KW-0843">Virulence</keyword>
<comment type="similarity">
    <text evidence="1">Belongs to the peptidase S1 family.</text>
</comment>
<evidence type="ECO:0000256" key="2">
    <source>
        <dbReference type="ARBA" id="ARBA00022729"/>
    </source>
</evidence>
<evidence type="ECO:0000256" key="4">
    <source>
        <dbReference type="SAM" id="MobiDB-lite"/>
    </source>
</evidence>
<dbReference type="PANTHER" id="PTHR15462:SF8">
    <property type="entry name" value="SERINE PROTEASE"/>
    <property type="match status" value="1"/>
</dbReference>
<dbReference type="InterPro" id="IPR009003">
    <property type="entry name" value="Peptidase_S1_PA"/>
</dbReference>
<dbReference type="InterPro" id="IPR043504">
    <property type="entry name" value="Peptidase_S1_PA_chymotrypsin"/>
</dbReference>
<dbReference type="InterPro" id="IPR050966">
    <property type="entry name" value="Glutamyl_endopeptidase"/>
</dbReference>
<evidence type="ECO:0000256" key="3">
    <source>
        <dbReference type="ARBA" id="ARBA00023026"/>
    </source>
</evidence>
<evidence type="ECO:0000313" key="7">
    <source>
        <dbReference type="Proteomes" id="UP001530293"/>
    </source>
</evidence>
<dbReference type="AlphaFoldDB" id="A0ABD3MK89"/>
<dbReference type="EMBL" id="JALLBG020000124">
    <property type="protein sequence ID" value="KAL3763241.1"/>
    <property type="molecule type" value="Genomic_DNA"/>
</dbReference>
<feature type="domain" description="Peptidase S1" evidence="5">
    <location>
        <begin position="56"/>
        <end position="238"/>
    </location>
</feature>
<dbReference type="Proteomes" id="UP001530293">
    <property type="component" value="Unassembled WGS sequence"/>
</dbReference>
<protein>
    <recommendedName>
        <fullName evidence="5">Peptidase S1 domain-containing protein</fullName>
    </recommendedName>
</protein>
<evidence type="ECO:0000256" key="1">
    <source>
        <dbReference type="ARBA" id="ARBA00007664"/>
    </source>
</evidence>
<gene>
    <name evidence="6" type="ORF">ACHAWU_008944</name>
</gene>
<dbReference type="SUPFAM" id="SSF50494">
    <property type="entry name" value="Trypsin-like serine proteases"/>
    <property type="match status" value="1"/>
</dbReference>